<dbReference type="AlphaFoldDB" id="A0A0N0BLD3"/>
<organism evidence="1 2">
    <name type="scientific">Thermus aquaticus</name>
    <dbReference type="NCBI Taxonomy" id="271"/>
    <lineage>
        <taxon>Bacteria</taxon>
        <taxon>Thermotogati</taxon>
        <taxon>Deinococcota</taxon>
        <taxon>Deinococci</taxon>
        <taxon>Thermales</taxon>
        <taxon>Thermaceae</taxon>
        <taxon>Thermus</taxon>
    </lineage>
</organism>
<name>A0A0N0BLD3_THEAQ</name>
<dbReference type="Proteomes" id="UP000037685">
    <property type="component" value="Unassembled WGS sequence"/>
</dbReference>
<proteinExistence type="predicted"/>
<evidence type="ECO:0000313" key="2">
    <source>
        <dbReference type="Proteomes" id="UP000037685"/>
    </source>
</evidence>
<dbReference type="PATRIC" id="fig|271.14.peg.641"/>
<accession>A0A0N0BLD3</accession>
<protein>
    <submittedName>
        <fullName evidence="1">Uncharacterized protein</fullName>
    </submittedName>
</protein>
<sequence>MLSKSSKRLFLVGLYIALTLASSTGVALQMYLMQVQNPSLRSDLCQAPGEEKPLEHSLFCGLQVAPGLPFVEEPVPSGPSRGLRAKPLARLGHSQPLPEVLAPRPPPTSKRWFWEGSAFGRREVVALRVTLFASELELYALVAGALMAHGIEVLWREEGGQALADLEHMEKGQVVLWRTPQGIRAWDARYWVFLTRKDDPTSLARALLRGQTGLALRPGERVLWEAMGRLGSLRTTHLAQATGMQGHQVRFHLRGLRQKFGLCDLNLLRLARHSYRLLTAGWEGLEKRREVG</sequence>
<evidence type="ECO:0000313" key="1">
    <source>
        <dbReference type="EMBL" id="KOX89393.1"/>
    </source>
</evidence>
<comment type="caution">
    <text evidence="1">The sequence shown here is derived from an EMBL/GenBank/DDBJ whole genome shotgun (WGS) entry which is preliminary data.</text>
</comment>
<reference evidence="1 2" key="1">
    <citation type="submission" date="2015-07" db="EMBL/GenBank/DDBJ databases">
        <authorList>
            <person name="Noorani M."/>
        </authorList>
    </citation>
    <scope>NUCLEOTIDE SEQUENCE [LARGE SCALE GENOMIC DNA]</scope>
    <source>
        <strain evidence="2">ATCC 25104 / DSM 625 / JCM 10724 / NBRC 103206 / NCIMB 11243 / YT-1</strain>
    </source>
</reference>
<gene>
    <name evidence="1" type="ORF">BVI061214_00554</name>
</gene>
<dbReference type="EMBL" id="LHCI01000106">
    <property type="protein sequence ID" value="KOX89393.1"/>
    <property type="molecule type" value="Genomic_DNA"/>
</dbReference>